<dbReference type="PROSITE" id="PS00513">
    <property type="entry name" value="ADENYLOSUCCIN_SYN_2"/>
    <property type="match status" value="1"/>
</dbReference>
<evidence type="ECO:0000256" key="2">
    <source>
        <dbReference type="ARBA" id="ARBA00011738"/>
    </source>
</evidence>
<evidence type="ECO:0000313" key="9">
    <source>
        <dbReference type="EMBL" id="VAX39714.1"/>
    </source>
</evidence>
<dbReference type="PANTHER" id="PTHR11846">
    <property type="entry name" value="ADENYLOSUCCINATE SYNTHETASE"/>
    <property type="match status" value="1"/>
</dbReference>
<reference evidence="9" key="1">
    <citation type="submission" date="2018-06" db="EMBL/GenBank/DDBJ databases">
        <authorList>
            <person name="Zhirakovskaya E."/>
        </authorList>
    </citation>
    <scope>NUCLEOTIDE SEQUENCE</scope>
</reference>
<dbReference type="SMART" id="SM00788">
    <property type="entry name" value="Adenylsucc_synt"/>
    <property type="match status" value="1"/>
</dbReference>
<dbReference type="CDD" id="cd03108">
    <property type="entry name" value="AdSS"/>
    <property type="match status" value="1"/>
</dbReference>
<dbReference type="GO" id="GO:0004019">
    <property type="term" value="F:adenylosuccinate synthase activity"/>
    <property type="evidence" value="ECO:0007669"/>
    <property type="project" value="UniProtKB-EC"/>
</dbReference>
<keyword evidence="5" id="KW-0547">Nucleotide-binding</keyword>
<evidence type="ECO:0000256" key="5">
    <source>
        <dbReference type="ARBA" id="ARBA00022741"/>
    </source>
</evidence>
<dbReference type="FunFam" id="1.10.300.10:FF:000001">
    <property type="entry name" value="Adenylosuccinate synthetase"/>
    <property type="match status" value="1"/>
</dbReference>
<dbReference type="GO" id="GO:0046040">
    <property type="term" value="P:IMP metabolic process"/>
    <property type="evidence" value="ECO:0007669"/>
    <property type="project" value="TreeGrafter"/>
</dbReference>
<dbReference type="InterPro" id="IPR042109">
    <property type="entry name" value="Adenylosuccinate_synth_dom1"/>
</dbReference>
<keyword evidence="7" id="KW-0460">Magnesium</keyword>
<dbReference type="InterPro" id="IPR001114">
    <property type="entry name" value="Adenylosuccinate_synthetase"/>
</dbReference>
<keyword evidence="8" id="KW-0342">GTP-binding</keyword>
<gene>
    <name evidence="9" type="ORF">MNBD_PLANCTO03-2196</name>
</gene>
<evidence type="ECO:0000256" key="7">
    <source>
        <dbReference type="ARBA" id="ARBA00022842"/>
    </source>
</evidence>
<dbReference type="GO" id="GO:0005737">
    <property type="term" value="C:cytoplasm"/>
    <property type="evidence" value="ECO:0007669"/>
    <property type="project" value="TreeGrafter"/>
</dbReference>
<dbReference type="AlphaFoldDB" id="A0A3B1DUE6"/>
<dbReference type="GO" id="GO:0046872">
    <property type="term" value="F:metal ion binding"/>
    <property type="evidence" value="ECO:0007669"/>
    <property type="project" value="UniProtKB-KW"/>
</dbReference>
<protein>
    <submittedName>
        <fullName evidence="9">Adenylosuccinate synthetase</fullName>
        <ecNumber evidence="9">6.3.4.4</ecNumber>
    </submittedName>
</protein>
<dbReference type="NCBIfam" id="NF002223">
    <property type="entry name" value="PRK01117.1"/>
    <property type="match status" value="1"/>
</dbReference>
<dbReference type="PANTHER" id="PTHR11846:SF0">
    <property type="entry name" value="ADENYLOSUCCINATE SYNTHETASE"/>
    <property type="match status" value="1"/>
</dbReference>
<dbReference type="Pfam" id="PF00709">
    <property type="entry name" value="Adenylsucc_synt"/>
    <property type="match status" value="1"/>
</dbReference>
<evidence type="ECO:0000256" key="3">
    <source>
        <dbReference type="ARBA" id="ARBA00022598"/>
    </source>
</evidence>
<dbReference type="HAMAP" id="MF_00011">
    <property type="entry name" value="Adenylosucc_synth"/>
    <property type="match status" value="1"/>
</dbReference>
<evidence type="ECO:0000256" key="1">
    <source>
        <dbReference type="ARBA" id="ARBA00001946"/>
    </source>
</evidence>
<evidence type="ECO:0000256" key="8">
    <source>
        <dbReference type="ARBA" id="ARBA00023134"/>
    </source>
</evidence>
<evidence type="ECO:0000256" key="6">
    <source>
        <dbReference type="ARBA" id="ARBA00022755"/>
    </source>
</evidence>
<dbReference type="Gene3D" id="1.10.300.10">
    <property type="entry name" value="Adenylosuccinate Synthetase, subunit A, domain 2"/>
    <property type="match status" value="1"/>
</dbReference>
<keyword evidence="4" id="KW-0479">Metal-binding</keyword>
<comment type="cofactor">
    <cofactor evidence="1">
        <name>Mg(2+)</name>
        <dbReference type="ChEBI" id="CHEBI:18420"/>
    </cofactor>
</comment>
<dbReference type="InterPro" id="IPR042111">
    <property type="entry name" value="Adenylosuccinate_synth_dom3"/>
</dbReference>
<proteinExistence type="inferred from homology"/>
<comment type="subunit">
    <text evidence="2">Homodimer.</text>
</comment>
<dbReference type="Gene3D" id="3.90.170.10">
    <property type="entry name" value="Adenylosuccinate Synthetase, subunit A, domain 3"/>
    <property type="match status" value="1"/>
</dbReference>
<keyword evidence="3 9" id="KW-0436">Ligase</keyword>
<dbReference type="InterPro" id="IPR033128">
    <property type="entry name" value="Adenylosuccin_syn_Lys_AS"/>
</dbReference>
<sequence>MNAHDATPTGSCTSVVGLHWGDEGKGKIVDLLAADHDAVVRYNGGANAGHTVVVDGDKYALHLVPSGILYPGKLAVVGNGVVVDAEQLLREIEALDARGVCTESLVVSSRAHVVAPYHKLEDEVREQLLTGGDGKGAIGTTKRGIGPCYADKAQRATAIRVGDLLRPEALREKLETVCRFKRSRLAGIDPGEALDPAALTERLTAIGEKLRPRVTDTTYLLHDLLGKGKRILFEGGNATLLDVDHGTYPFVTSSNCTTLGISTGTGVPGRRLDRVVGIMKAYCTRVGAGPMPTELLDATGELLRERGNEYGTTTGRPRRCGWLDLVATRYSVMINGVTEVALMLFDVLAGFEELQVCTAYEINGERTARFLPDAVELERVTPIYETLTGFGEEITGARKWDDLPENARAYVQFVEAFLGVPVTIVSIGPGREQTLVG</sequence>
<dbReference type="Gene3D" id="3.40.440.10">
    <property type="entry name" value="Adenylosuccinate Synthetase, subunit A, domain 1"/>
    <property type="match status" value="1"/>
</dbReference>
<dbReference type="EC" id="6.3.4.4" evidence="9"/>
<dbReference type="GO" id="GO:0044208">
    <property type="term" value="P:'de novo' AMP biosynthetic process"/>
    <property type="evidence" value="ECO:0007669"/>
    <property type="project" value="TreeGrafter"/>
</dbReference>
<organism evidence="9">
    <name type="scientific">hydrothermal vent metagenome</name>
    <dbReference type="NCBI Taxonomy" id="652676"/>
    <lineage>
        <taxon>unclassified sequences</taxon>
        <taxon>metagenomes</taxon>
        <taxon>ecological metagenomes</taxon>
    </lineage>
</organism>
<dbReference type="SUPFAM" id="SSF52540">
    <property type="entry name" value="P-loop containing nucleoside triphosphate hydrolases"/>
    <property type="match status" value="1"/>
</dbReference>
<evidence type="ECO:0000256" key="4">
    <source>
        <dbReference type="ARBA" id="ARBA00022723"/>
    </source>
</evidence>
<dbReference type="InterPro" id="IPR042110">
    <property type="entry name" value="Adenylosuccinate_synth_dom2"/>
</dbReference>
<accession>A0A3B1DUE6</accession>
<dbReference type="EMBL" id="UOGK01000282">
    <property type="protein sequence ID" value="VAX39714.1"/>
    <property type="molecule type" value="Genomic_DNA"/>
</dbReference>
<dbReference type="InterPro" id="IPR027417">
    <property type="entry name" value="P-loop_NTPase"/>
</dbReference>
<dbReference type="FunFam" id="3.90.170.10:FF:000001">
    <property type="entry name" value="Adenylosuccinate synthetase"/>
    <property type="match status" value="1"/>
</dbReference>
<keyword evidence="6" id="KW-0658">Purine biosynthesis</keyword>
<dbReference type="NCBIfam" id="TIGR00184">
    <property type="entry name" value="purA"/>
    <property type="match status" value="1"/>
</dbReference>
<name>A0A3B1DUE6_9ZZZZ</name>
<dbReference type="GO" id="GO:0005525">
    <property type="term" value="F:GTP binding"/>
    <property type="evidence" value="ECO:0007669"/>
    <property type="project" value="UniProtKB-KW"/>
</dbReference>